<reference evidence="2 3" key="1">
    <citation type="submission" date="2020-10" db="EMBL/GenBank/DDBJ databases">
        <title>Wide distribution of Phycisphaera-like planctomycetes from WD2101 soil group in peatlands and genome analysis of the first cultivated representative.</title>
        <authorList>
            <person name="Dedysh S.N."/>
            <person name="Beletsky A.V."/>
            <person name="Ivanova A."/>
            <person name="Kulichevskaya I.S."/>
            <person name="Suzina N.E."/>
            <person name="Philippov D.A."/>
            <person name="Rakitin A.L."/>
            <person name="Mardanov A.V."/>
            <person name="Ravin N.V."/>
        </authorList>
    </citation>
    <scope>NUCLEOTIDE SEQUENCE [LARGE SCALE GENOMIC DNA]</scope>
    <source>
        <strain evidence="2 3">M1803</strain>
    </source>
</reference>
<evidence type="ECO:0000256" key="1">
    <source>
        <dbReference type="SAM" id="Phobius"/>
    </source>
</evidence>
<feature type="transmembrane region" description="Helical" evidence="1">
    <location>
        <begin position="704"/>
        <end position="722"/>
    </location>
</feature>
<protein>
    <submittedName>
        <fullName evidence="2">Uncharacterized protein</fullName>
    </submittedName>
</protein>
<keyword evidence="1" id="KW-0812">Transmembrane</keyword>
<name>A0A7M2WTH1_9BACT</name>
<evidence type="ECO:0000313" key="3">
    <source>
        <dbReference type="Proteomes" id="UP000593765"/>
    </source>
</evidence>
<keyword evidence="1" id="KW-1133">Transmembrane helix</keyword>
<feature type="transmembrane region" description="Helical" evidence="1">
    <location>
        <begin position="790"/>
        <end position="811"/>
    </location>
</feature>
<dbReference type="Proteomes" id="UP000593765">
    <property type="component" value="Chromosome"/>
</dbReference>
<gene>
    <name evidence="2" type="ORF">IPV69_21240</name>
</gene>
<dbReference type="AlphaFoldDB" id="A0A7M2WTH1"/>
<accession>A0A7M2WTH1</accession>
<feature type="transmembrane region" description="Helical" evidence="1">
    <location>
        <begin position="615"/>
        <end position="636"/>
    </location>
</feature>
<dbReference type="RefSeq" id="WP_206291731.1">
    <property type="nucleotide sequence ID" value="NZ_CP063458.1"/>
</dbReference>
<dbReference type="EMBL" id="CP063458">
    <property type="protein sequence ID" value="QOV88729.1"/>
    <property type="molecule type" value="Genomic_DNA"/>
</dbReference>
<feature type="transmembrane region" description="Helical" evidence="1">
    <location>
        <begin position="679"/>
        <end position="698"/>
    </location>
</feature>
<proteinExistence type="predicted"/>
<keyword evidence="1" id="KW-0472">Membrane</keyword>
<dbReference type="KEGG" id="hbs:IPV69_21240"/>
<sequence length="1176" mass="132485">MEAVLRTVEPDLVLTPPWLLQAVIAHELNILPAGLAVPDEQLLVIGRARLDQFIRDRDLPMPDGLEGDAVGQGDTTLILLERPEADQLDSPAAPKTLLEYWRLLARAKVEALVRRAIDDGVSTVQSRIDAVGQDVFNEARQVLTRERRLLASAEAVDVYAKFAAAFIETREFTPRLMPHVFPSIEDADRVAAIIEGDLPKELVQSLRPPGAPDPWHAPYQLLDSGRRPGVWSRVLGWFGSGRRDRTERTKDKREAKARRDSQIAAADVAASRGNDVRAAILRAQAYRGKGGLRSVPTAALPDLKRLAARLNAALGLDEATTSDWQEALRPLLAAASSGWWNAEGRLLYDLQRVCIDHEKEIYTVNVVEWVMELGRRPLYRPLPQQRLALAARRLRIAAHRLTRCRLSTVQRERLEHLLHDAFHSAEHQLRHDLTPLVDKALDDVDLRPQNTVETVGRARMTQELIDAVVHDGYLTFSGVRDAISRNSVRCHDLRTVGEWVGYDQLMKLDHRLGNALDGVYRRGEIYRYLFQKLSSILFANPVGRLLTLTIILPLAGAYLLLEALQHTVGTLLTKVFHIHTHMLPVWKTPDPIEDPTGAAAVAQNFNPATVYTNPWMFAPLVATTLFLFLIINWPAFRRAVGTATGQFFRSLGWLFFELPDRLFKLPFVQRVLRSRKLRVAFRYGFKPLVLVLIAWWILPHDATAVVQVVTFAAIFLLVNLVVNSPPGRAAEESFYHALRIGWVRFTADKIMAFFRGILRFFERMMEGINRMLYAVDEWLRFRDGGGRSSLVIKAVLGVIWFYVAYVFRFALTLLVEPQVNPIKHFPVVTVSHKLLLPLAIPGGTEPSPLGGIIVWLFGASKATADATAATIVWGIPGIFGFLAWELRENWKLYRANRPTTLQPARFGSHGESVAQLLRPGFHSGTLPKAFAKLRKAHRSADSAERIEGAEFPLPVHKHLEAIEHVDEAVRQFVDRYFLALVNRHRCFRDNPVELAGTKLGVTRIVLLLERPIATSGAATPSSGELVRIEFEQVGGWVIAEIPDRGWISDLSPEAARVFEQMLEGFYRMSAVDLVREEVDKLLRDHAVAWDIRPKQLVVRTAKQPASEAAYELYESRMEPHRRKDADVSDLPVLHRKDLLFREQAIEWDRWVAIWEQPASATPPVDRLSAGNTQAVA</sequence>
<keyword evidence="3" id="KW-1185">Reference proteome</keyword>
<organism evidence="2 3">
    <name type="scientific">Humisphaera borealis</name>
    <dbReference type="NCBI Taxonomy" id="2807512"/>
    <lineage>
        <taxon>Bacteria</taxon>
        <taxon>Pseudomonadati</taxon>
        <taxon>Planctomycetota</taxon>
        <taxon>Phycisphaerae</taxon>
        <taxon>Tepidisphaerales</taxon>
        <taxon>Tepidisphaeraceae</taxon>
        <taxon>Humisphaera</taxon>
    </lineage>
</organism>
<feature type="transmembrane region" description="Helical" evidence="1">
    <location>
        <begin position="866"/>
        <end position="884"/>
    </location>
</feature>
<evidence type="ECO:0000313" key="2">
    <source>
        <dbReference type="EMBL" id="QOV88729.1"/>
    </source>
</evidence>